<dbReference type="EMBL" id="CP053586">
    <property type="protein sequence ID" value="WNZ22715.1"/>
    <property type="molecule type" value="Genomic_DNA"/>
</dbReference>
<dbReference type="RefSeq" id="WP_316434237.1">
    <property type="nucleotide sequence ID" value="NZ_CP053586.1"/>
</dbReference>
<reference evidence="2" key="1">
    <citation type="submission" date="2020-05" db="EMBL/GenBank/DDBJ databases">
        <authorList>
            <person name="Zhu T."/>
            <person name="Keshari N."/>
            <person name="Lu X."/>
        </authorList>
    </citation>
    <scope>NUCLEOTIDE SEQUENCE</scope>
    <source>
        <strain evidence="2">NK1-12</strain>
    </source>
</reference>
<accession>A0AA96WDS1</accession>
<proteinExistence type="predicted"/>
<dbReference type="AlphaFoldDB" id="A0AA96WDS1"/>
<organism evidence="2">
    <name type="scientific">Leptolyngbya sp. NK1-12</name>
    <dbReference type="NCBI Taxonomy" id="2547451"/>
    <lineage>
        <taxon>Bacteria</taxon>
        <taxon>Bacillati</taxon>
        <taxon>Cyanobacteriota</taxon>
        <taxon>Cyanophyceae</taxon>
        <taxon>Leptolyngbyales</taxon>
        <taxon>Leptolyngbyaceae</taxon>
        <taxon>Leptolyngbya group</taxon>
        <taxon>Leptolyngbya</taxon>
    </lineage>
</organism>
<protein>
    <submittedName>
        <fullName evidence="2">Uncharacterized protein</fullName>
    </submittedName>
</protein>
<sequence length="107" mass="12197">MCRSTHATYPQNRLPPPPREPTKQRRHSPKGKASGWIEERLGNLKRQNPSTSYYYCWQQGTNRGKQYIPVRKLAAVQQMIDQRCSMGDILAVLAKDSNTPIGSQGNR</sequence>
<name>A0AA96WDS1_9CYAN</name>
<evidence type="ECO:0000256" key="1">
    <source>
        <dbReference type="SAM" id="MobiDB-lite"/>
    </source>
</evidence>
<evidence type="ECO:0000313" key="2">
    <source>
        <dbReference type="EMBL" id="WNZ22715.1"/>
    </source>
</evidence>
<feature type="region of interest" description="Disordered" evidence="1">
    <location>
        <begin position="1"/>
        <end position="34"/>
    </location>
</feature>
<gene>
    <name evidence="2" type="ORF">HJG54_07500</name>
</gene>